<dbReference type="Pfam" id="PF16857">
    <property type="entry name" value="RNA_pol_inhib"/>
    <property type="match status" value="1"/>
</dbReference>
<dbReference type="KEGG" id="vg:55003026"/>
<evidence type="ECO:0000313" key="2">
    <source>
        <dbReference type="Proteomes" id="UP000262020"/>
    </source>
</evidence>
<dbReference type="RefSeq" id="YP_009811994.1">
    <property type="nucleotide sequence ID" value="NC_048059.1"/>
</dbReference>
<dbReference type="EMBL" id="MH807815">
    <property type="protein sequence ID" value="AXY81842.1"/>
    <property type="molecule type" value="Genomic_DNA"/>
</dbReference>
<protein>
    <submittedName>
        <fullName evidence="1">RNA polymerase inhibitor</fullName>
    </submittedName>
</protein>
<proteinExistence type="predicted"/>
<organism evidence="1 2">
    <name type="scientific">Dickeya phage Luksen</name>
    <dbReference type="NCBI Taxonomy" id="2320192"/>
    <lineage>
        <taxon>Viruses</taxon>
        <taxon>Duplodnaviria</taxon>
        <taxon>Heunggongvirae</taxon>
        <taxon>Uroviricota</taxon>
        <taxon>Caudoviricetes</taxon>
        <taxon>Autographivirales</taxon>
        <taxon>Autotranscriptaviridae</taxon>
        <taxon>Studiervirinae</taxon>
        <taxon>Aarhusvirus</taxon>
        <taxon>Aarhusvirus luksen</taxon>
    </lineage>
</organism>
<dbReference type="Proteomes" id="UP000262020">
    <property type="component" value="Segment"/>
</dbReference>
<keyword evidence="2" id="KW-1185">Reference proteome</keyword>
<reference evidence="2" key="1">
    <citation type="submission" date="2018-08" db="EMBL/GenBank/DDBJ databases">
        <title>SRE bacteriophages.</title>
        <authorList>
            <person name="Carstens A.B."/>
            <person name="Djurhuus A.M."/>
            <person name="Kot W."/>
            <person name="Hansen L.H."/>
        </authorList>
    </citation>
    <scope>NUCLEOTIDE SEQUENCE [LARGE SCALE GENOMIC DNA]</scope>
</reference>
<name>A0A385IFS6_9CAUD</name>
<accession>A0A385IFS6</accession>
<sequence>MSKSKKFYVTIQSPLGGECEFPMYAESLDEATKQADFEYEQAGFPVSRIRPEVVHHEQQSAF</sequence>
<dbReference type="InterPro" id="IPR016412">
    <property type="entry name" value="RNA_pol_inhibitor"/>
</dbReference>
<dbReference type="Gene3D" id="3.10.20.510">
    <property type="entry name" value="RNA polymerase inhibitor"/>
    <property type="match status" value="1"/>
</dbReference>
<dbReference type="InterPro" id="IPR038715">
    <property type="entry name" value="RNA_pol_inhibitor_sf"/>
</dbReference>
<dbReference type="GeneID" id="55003026"/>
<evidence type="ECO:0000313" key="1">
    <source>
        <dbReference type="EMBL" id="AXY81842.1"/>
    </source>
</evidence>